<evidence type="ECO:0000256" key="1">
    <source>
        <dbReference type="SAM" id="MobiDB-lite"/>
    </source>
</evidence>
<dbReference type="AlphaFoldDB" id="A0A433QYA0"/>
<sequence length="88" mass="9781">MRTLHNEIPLPDENPPPDEELPPDKNSPSGKNPPFAENPLPNENPHHGPLQSNDVDYVCAVTLNILLSLSTYITMASLRPQRSWNIAC</sequence>
<accession>A0A433QYA0</accession>
<dbReference type="Proteomes" id="UP000274822">
    <property type="component" value="Unassembled WGS sequence"/>
</dbReference>
<comment type="caution">
    <text evidence="2">The sequence shown here is derived from an EMBL/GenBank/DDBJ whole genome shotgun (WGS) entry which is preliminary data.</text>
</comment>
<evidence type="ECO:0000313" key="3">
    <source>
        <dbReference type="Proteomes" id="UP000274822"/>
    </source>
</evidence>
<reference evidence="2 3" key="1">
    <citation type="journal article" date="2018" name="New Phytol.">
        <title>Phylogenomics of Endogonaceae and evolution of mycorrhizas within Mucoromycota.</title>
        <authorList>
            <person name="Chang Y."/>
            <person name="Desiro A."/>
            <person name="Na H."/>
            <person name="Sandor L."/>
            <person name="Lipzen A."/>
            <person name="Clum A."/>
            <person name="Barry K."/>
            <person name="Grigoriev I.V."/>
            <person name="Martin F.M."/>
            <person name="Stajich J.E."/>
            <person name="Smith M.E."/>
            <person name="Bonito G."/>
            <person name="Spatafora J.W."/>
        </authorList>
    </citation>
    <scope>NUCLEOTIDE SEQUENCE [LARGE SCALE GENOMIC DNA]</scope>
    <source>
        <strain evidence="2 3">AD002</strain>
    </source>
</reference>
<name>A0A433QYA0_9FUNG</name>
<keyword evidence="3" id="KW-1185">Reference proteome</keyword>
<dbReference type="EMBL" id="RBNJ01000333">
    <property type="protein sequence ID" value="RUS34781.1"/>
    <property type="molecule type" value="Genomic_DNA"/>
</dbReference>
<organism evidence="2 3">
    <name type="scientific">Jimgerdemannia flammicorona</name>
    <dbReference type="NCBI Taxonomy" id="994334"/>
    <lineage>
        <taxon>Eukaryota</taxon>
        <taxon>Fungi</taxon>
        <taxon>Fungi incertae sedis</taxon>
        <taxon>Mucoromycota</taxon>
        <taxon>Mucoromycotina</taxon>
        <taxon>Endogonomycetes</taxon>
        <taxon>Endogonales</taxon>
        <taxon>Endogonaceae</taxon>
        <taxon>Jimgerdemannia</taxon>
    </lineage>
</organism>
<protein>
    <submittedName>
        <fullName evidence="2">Uncharacterized protein</fullName>
    </submittedName>
</protein>
<feature type="region of interest" description="Disordered" evidence="1">
    <location>
        <begin position="1"/>
        <end position="53"/>
    </location>
</feature>
<evidence type="ECO:0000313" key="2">
    <source>
        <dbReference type="EMBL" id="RUS34781.1"/>
    </source>
</evidence>
<proteinExistence type="predicted"/>
<gene>
    <name evidence="2" type="ORF">BC938DRAFT_478553</name>
</gene>